<evidence type="ECO:0000256" key="1">
    <source>
        <dbReference type="ARBA" id="ARBA00004162"/>
    </source>
</evidence>
<comment type="caution">
    <text evidence="9">The sequence shown here is derived from an EMBL/GenBank/DDBJ whole genome shotgun (WGS) entry which is preliminary data.</text>
</comment>
<dbReference type="Proteomes" id="UP001225316">
    <property type="component" value="Unassembled WGS sequence"/>
</dbReference>
<dbReference type="Pfam" id="PF02472">
    <property type="entry name" value="ExbD"/>
    <property type="match status" value="1"/>
</dbReference>
<keyword evidence="4 7" id="KW-0812">Transmembrane</keyword>
<evidence type="ECO:0000256" key="4">
    <source>
        <dbReference type="ARBA" id="ARBA00022692"/>
    </source>
</evidence>
<evidence type="ECO:0000256" key="7">
    <source>
        <dbReference type="RuleBase" id="RU003879"/>
    </source>
</evidence>
<evidence type="ECO:0000256" key="2">
    <source>
        <dbReference type="ARBA" id="ARBA00005811"/>
    </source>
</evidence>
<name>A0ABU1AUZ4_9BACT</name>
<proteinExistence type="inferred from homology"/>
<evidence type="ECO:0000313" key="10">
    <source>
        <dbReference type="Proteomes" id="UP001225316"/>
    </source>
</evidence>
<dbReference type="RefSeq" id="WP_308950348.1">
    <property type="nucleotide sequence ID" value="NZ_JARXHW010000022.1"/>
</dbReference>
<keyword evidence="7" id="KW-0653">Protein transport</keyword>
<evidence type="ECO:0000256" key="5">
    <source>
        <dbReference type="ARBA" id="ARBA00022989"/>
    </source>
</evidence>
<evidence type="ECO:0000256" key="8">
    <source>
        <dbReference type="SAM" id="Phobius"/>
    </source>
</evidence>
<dbReference type="PANTHER" id="PTHR30558">
    <property type="entry name" value="EXBD MEMBRANE COMPONENT OF PMF-DRIVEN MACROMOLECULE IMPORT SYSTEM"/>
    <property type="match status" value="1"/>
</dbReference>
<sequence>MSRRAYEEEDEDVALSMSPLIDCVFLLLIFFLVTTMLKKDLKEVEHLNLPISRSSLEVPPDDSVVAIAIDAEGEIYYEGESVTIMVLLDELRTIEQEDAERRIRLDTDENTPFYRFVEVLDALSFRNLRNVGVRTYHEKYDK</sequence>
<organism evidence="9 10">
    <name type="scientific">Thalassobacterium maritimum</name>
    <dbReference type="NCBI Taxonomy" id="3041265"/>
    <lineage>
        <taxon>Bacteria</taxon>
        <taxon>Pseudomonadati</taxon>
        <taxon>Verrucomicrobiota</taxon>
        <taxon>Opitutia</taxon>
        <taxon>Puniceicoccales</taxon>
        <taxon>Coraliomargaritaceae</taxon>
        <taxon>Thalassobacterium</taxon>
    </lineage>
</organism>
<keyword evidence="6 8" id="KW-0472">Membrane</keyword>
<dbReference type="InterPro" id="IPR003400">
    <property type="entry name" value="ExbD"/>
</dbReference>
<feature type="transmembrane region" description="Helical" evidence="8">
    <location>
        <begin position="13"/>
        <end position="33"/>
    </location>
</feature>
<protein>
    <submittedName>
        <fullName evidence="9">Biopolymer transporter ExbD</fullName>
    </submittedName>
</protein>
<reference evidence="9 10" key="1">
    <citation type="submission" date="2023-04" db="EMBL/GenBank/DDBJ databases">
        <title>A novel bacteria isolated from coastal sediment.</title>
        <authorList>
            <person name="Liu X.-J."/>
            <person name="Du Z.-J."/>
        </authorList>
    </citation>
    <scope>NUCLEOTIDE SEQUENCE [LARGE SCALE GENOMIC DNA]</scope>
    <source>
        <strain evidence="9 10">SDUM461003</strain>
    </source>
</reference>
<dbReference type="EMBL" id="JARXHW010000022">
    <property type="protein sequence ID" value="MDQ8207974.1"/>
    <property type="molecule type" value="Genomic_DNA"/>
</dbReference>
<evidence type="ECO:0000256" key="6">
    <source>
        <dbReference type="ARBA" id="ARBA00023136"/>
    </source>
</evidence>
<dbReference type="Gene3D" id="3.30.420.270">
    <property type="match status" value="1"/>
</dbReference>
<evidence type="ECO:0000256" key="3">
    <source>
        <dbReference type="ARBA" id="ARBA00022475"/>
    </source>
</evidence>
<keyword evidence="3" id="KW-1003">Cell membrane</keyword>
<keyword evidence="7" id="KW-0813">Transport</keyword>
<gene>
    <name evidence="9" type="ORF">QEH52_10665</name>
</gene>
<comment type="subcellular location">
    <subcellularLocation>
        <location evidence="1">Cell membrane</location>
        <topology evidence="1">Single-pass membrane protein</topology>
    </subcellularLocation>
    <subcellularLocation>
        <location evidence="7">Cell membrane</location>
        <topology evidence="7">Single-pass type II membrane protein</topology>
    </subcellularLocation>
</comment>
<keyword evidence="10" id="KW-1185">Reference proteome</keyword>
<dbReference type="PANTHER" id="PTHR30558:SF3">
    <property type="entry name" value="BIOPOLYMER TRANSPORT PROTEIN EXBD-RELATED"/>
    <property type="match status" value="1"/>
</dbReference>
<accession>A0ABU1AUZ4</accession>
<evidence type="ECO:0000313" key="9">
    <source>
        <dbReference type="EMBL" id="MDQ8207974.1"/>
    </source>
</evidence>
<keyword evidence="5 8" id="KW-1133">Transmembrane helix</keyword>
<comment type="similarity">
    <text evidence="2 7">Belongs to the ExbD/TolR family.</text>
</comment>